<feature type="chain" id="PRO_5043736871" evidence="2">
    <location>
        <begin position="20"/>
        <end position="428"/>
    </location>
</feature>
<keyword evidence="2" id="KW-0732">Signal</keyword>
<dbReference type="InterPro" id="IPR036365">
    <property type="entry name" value="PGBD-like_sf"/>
</dbReference>
<accession>A0AAT9LG59</accession>
<dbReference type="EMBL" id="CP062796">
    <property type="protein sequence ID" value="QUL98820.1"/>
    <property type="molecule type" value="Genomic_DNA"/>
</dbReference>
<evidence type="ECO:0000256" key="1">
    <source>
        <dbReference type="SAM" id="MobiDB-lite"/>
    </source>
</evidence>
<dbReference type="PANTHER" id="PTHR10587">
    <property type="entry name" value="GLYCOSYL TRANSFERASE-RELATED"/>
    <property type="match status" value="1"/>
</dbReference>
<dbReference type="AlphaFoldDB" id="A0AAT9LG59"/>
<name>A0AAT9LG59_9FIRM</name>
<dbReference type="SUPFAM" id="SSF54106">
    <property type="entry name" value="LysM domain"/>
    <property type="match status" value="1"/>
</dbReference>
<dbReference type="CDD" id="cd00118">
    <property type="entry name" value="LysM"/>
    <property type="match status" value="1"/>
</dbReference>
<dbReference type="GO" id="GO:0016810">
    <property type="term" value="F:hydrolase activity, acting on carbon-nitrogen (but not peptide) bonds"/>
    <property type="evidence" value="ECO:0007669"/>
    <property type="project" value="InterPro"/>
</dbReference>
<feature type="signal peptide" evidence="2">
    <location>
        <begin position="1"/>
        <end position="19"/>
    </location>
</feature>
<proteinExistence type="predicted"/>
<feature type="compositionally biased region" description="Basic and acidic residues" evidence="1">
    <location>
        <begin position="219"/>
        <end position="228"/>
    </location>
</feature>
<dbReference type="CDD" id="cd10917">
    <property type="entry name" value="CE4_NodB_like_6s_7s"/>
    <property type="match status" value="1"/>
</dbReference>
<reference evidence="5" key="2">
    <citation type="journal article" date="2023" name="Biology">
        <title>Prokaryotic Life Associated with Coal-Fire Gas Vents Revealed by Metagenomics.</title>
        <authorList>
            <person name="Kadnikov V.V."/>
            <person name="Mardanov A.V."/>
            <person name="Beletsky A.V."/>
            <person name="Karnachuk O.V."/>
            <person name="Ravin N.V."/>
        </authorList>
    </citation>
    <scope>NUCLEOTIDE SEQUENCE</scope>
    <source>
        <strain evidence="5">Bu02</strain>
    </source>
</reference>
<evidence type="ECO:0000259" key="4">
    <source>
        <dbReference type="PROSITE" id="PS51782"/>
    </source>
</evidence>
<organism evidence="5">
    <name type="scientific">Candidatus Fermentithermobacillus carboniphilus</name>
    <dbReference type="NCBI Taxonomy" id="3085328"/>
    <lineage>
        <taxon>Bacteria</taxon>
        <taxon>Bacillati</taxon>
        <taxon>Bacillota</taxon>
        <taxon>Candidatus Fermentithermobacillia</taxon>
        <taxon>Candidatus Fermentithermobacillales</taxon>
        <taxon>Candidatus Fermentithermobacillaceae</taxon>
        <taxon>Candidatus Fermentithermobacillus</taxon>
    </lineage>
</organism>
<dbReference type="Gene3D" id="3.20.20.370">
    <property type="entry name" value="Glycoside hydrolase/deacetylase"/>
    <property type="match status" value="1"/>
</dbReference>
<dbReference type="Gene3D" id="3.10.350.10">
    <property type="entry name" value="LysM domain"/>
    <property type="match status" value="1"/>
</dbReference>
<dbReference type="GO" id="GO:0005975">
    <property type="term" value="P:carbohydrate metabolic process"/>
    <property type="evidence" value="ECO:0007669"/>
    <property type="project" value="InterPro"/>
</dbReference>
<evidence type="ECO:0000313" key="5">
    <source>
        <dbReference type="EMBL" id="QUL98820.1"/>
    </source>
</evidence>
<evidence type="ECO:0000259" key="3">
    <source>
        <dbReference type="PROSITE" id="PS51677"/>
    </source>
</evidence>
<protein>
    <submittedName>
        <fullName evidence="5">Polysaccharide deacetylase family protein</fullName>
    </submittedName>
</protein>
<dbReference type="InterPro" id="IPR036366">
    <property type="entry name" value="PGBDSf"/>
</dbReference>
<dbReference type="PROSITE" id="PS51782">
    <property type="entry name" value="LYSM"/>
    <property type="match status" value="1"/>
</dbReference>
<dbReference type="Gene3D" id="1.10.101.10">
    <property type="entry name" value="PGBD-like superfamily/PGBD"/>
    <property type="match status" value="1"/>
</dbReference>
<feature type="domain" description="NodB homology" evidence="3">
    <location>
        <begin position="237"/>
        <end position="415"/>
    </location>
</feature>
<reference evidence="5" key="1">
    <citation type="submission" date="2020-10" db="EMBL/GenBank/DDBJ databases">
        <authorList>
            <person name="Kadnikov V."/>
            <person name="Beletsky A.V."/>
            <person name="Mardanov A.V."/>
            <person name="Karnachuk O.V."/>
            <person name="Ravin N.V."/>
        </authorList>
    </citation>
    <scope>NUCLEOTIDE SEQUENCE</scope>
    <source>
        <strain evidence="5">Bu02</strain>
    </source>
</reference>
<dbReference type="InterPro" id="IPR018392">
    <property type="entry name" value="LysM"/>
</dbReference>
<dbReference type="Pfam" id="PF01522">
    <property type="entry name" value="Polysacc_deac_1"/>
    <property type="match status" value="1"/>
</dbReference>
<dbReference type="InterPro" id="IPR002509">
    <property type="entry name" value="NODB_dom"/>
</dbReference>
<dbReference type="InterPro" id="IPR002477">
    <property type="entry name" value="Peptidoglycan-bd-like"/>
</dbReference>
<dbReference type="InterPro" id="IPR050248">
    <property type="entry name" value="Polysacc_deacetylase_ArnD"/>
</dbReference>
<dbReference type="KEGG" id="fcz:IMF26_01695"/>
<dbReference type="Pfam" id="PF01476">
    <property type="entry name" value="LysM"/>
    <property type="match status" value="1"/>
</dbReference>
<dbReference type="Pfam" id="PF01471">
    <property type="entry name" value="PG_binding_1"/>
    <property type="match status" value="1"/>
</dbReference>
<feature type="domain" description="LysM" evidence="4">
    <location>
        <begin position="131"/>
        <end position="175"/>
    </location>
</feature>
<evidence type="ECO:0000256" key="2">
    <source>
        <dbReference type="SAM" id="SignalP"/>
    </source>
</evidence>
<gene>
    <name evidence="5" type="ORF">IMF26_01695</name>
</gene>
<dbReference type="PANTHER" id="PTHR10587:SF137">
    <property type="entry name" value="4-DEOXY-4-FORMAMIDO-L-ARABINOSE-PHOSPHOUNDECAPRENOL DEFORMYLASE ARND-RELATED"/>
    <property type="match status" value="1"/>
</dbReference>
<feature type="compositionally biased region" description="Low complexity" evidence="1">
    <location>
        <begin position="183"/>
        <end position="196"/>
    </location>
</feature>
<dbReference type="SUPFAM" id="SSF47090">
    <property type="entry name" value="PGBD-like"/>
    <property type="match status" value="1"/>
</dbReference>
<feature type="region of interest" description="Disordered" evidence="1">
    <location>
        <begin position="179"/>
        <end position="228"/>
    </location>
</feature>
<dbReference type="SMART" id="SM00257">
    <property type="entry name" value="LysM"/>
    <property type="match status" value="1"/>
</dbReference>
<sequence length="428" mass="45992">MRKLGVCLFLAIVAAATLIAPTAGVPVFPGEGFWCLLPGAGTVFAQSGHEDFFREEKFLRFGDRGERVRVLQEILKTLGFYKDPPDGIFGEKTKGAVLNFQERVGIERDGVVGPKTLEALETEYLKIKPPEKHTVAEGETLSAIAARYGISVPVLAQVNNLKNPDLIYVGQVLWLRPAKSQNGSGTSPQEPPSESSGGLGPSDQSEPKDGAGPSSAGERTAENGAKEVPRYFPLPDKRLCLTFDDGPDPVTTRAILATLDRYGVKATFFVIGEKAARYPDILKEIAAAGHVLGVHGYEHRALSGLSGRDVQKELLRAKNVVKEISGQEPYLYRPPMGVLDETQVKEASSLGLTVLMWTNIGGADLGAKSSQEVVDRVLQSATDGSVILLHEGLQTTVEALPSLIENLARLGFGFQNVGPNPRPPDSSK</sequence>
<dbReference type="InterPro" id="IPR011330">
    <property type="entry name" value="Glyco_hydro/deAcase_b/a-brl"/>
</dbReference>
<dbReference type="SUPFAM" id="SSF88713">
    <property type="entry name" value="Glycoside hydrolase/deacetylase"/>
    <property type="match status" value="1"/>
</dbReference>
<dbReference type="InterPro" id="IPR036779">
    <property type="entry name" value="LysM_dom_sf"/>
</dbReference>
<dbReference type="PROSITE" id="PS51677">
    <property type="entry name" value="NODB"/>
    <property type="match status" value="1"/>
</dbReference>